<organism evidence="2 3">
    <name type="scientific">Algoriphagus aquimarinus</name>
    <dbReference type="NCBI Taxonomy" id="237018"/>
    <lineage>
        <taxon>Bacteria</taxon>
        <taxon>Pseudomonadati</taxon>
        <taxon>Bacteroidota</taxon>
        <taxon>Cytophagia</taxon>
        <taxon>Cytophagales</taxon>
        <taxon>Cyclobacteriaceae</taxon>
        <taxon>Algoriphagus</taxon>
    </lineage>
</organism>
<dbReference type="PIRSF" id="PIRSF004681">
    <property type="entry name" value="UCP004681"/>
    <property type="match status" value="1"/>
</dbReference>
<dbReference type="InterPro" id="IPR001602">
    <property type="entry name" value="UPF0047_YjbQ-like"/>
</dbReference>
<dbReference type="Proteomes" id="UP000321935">
    <property type="component" value="Unassembled WGS sequence"/>
</dbReference>
<reference evidence="2 3" key="1">
    <citation type="submission" date="2019-08" db="EMBL/GenBank/DDBJ databases">
        <title>Genomes sequence of Algoriphagus aquimarinus ACAM450.</title>
        <authorList>
            <person name="Bowman J.P."/>
        </authorList>
    </citation>
    <scope>NUCLEOTIDE SEQUENCE [LARGE SCALE GENOMIC DNA]</scope>
    <source>
        <strain evidence="2 3">ACAM 450</strain>
    </source>
</reference>
<dbReference type="NCBIfam" id="TIGR00149">
    <property type="entry name" value="TIGR00149_YjbQ"/>
    <property type="match status" value="1"/>
</dbReference>
<dbReference type="Pfam" id="PF01894">
    <property type="entry name" value="YjbQ"/>
    <property type="match status" value="1"/>
</dbReference>
<comment type="caution">
    <text evidence="2">The sequence shown here is derived from an EMBL/GenBank/DDBJ whole genome shotgun (WGS) entry which is preliminary data.</text>
</comment>
<comment type="similarity">
    <text evidence="1">Belongs to the UPF0047 family.</text>
</comment>
<evidence type="ECO:0000313" key="3">
    <source>
        <dbReference type="Proteomes" id="UP000321935"/>
    </source>
</evidence>
<dbReference type="InterPro" id="IPR035917">
    <property type="entry name" value="YjbQ-like_sf"/>
</dbReference>
<name>A0A5C7B217_9BACT</name>
<dbReference type="OrthoDB" id="9801725at2"/>
<sequence>MTQFFQHKLRLRSFPAGYHLITEEIEDAIPEIAQIKTGFLQVFIQHTSAALTINENADPTVRKDFQTFINDLIPESYPRFIHTYEGPDDMPAHIKASFFDTSLQIPISGGKLNMGIWQGIYLCEFRRNAGNRSLILTAFGELSRG</sequence>
<dbReference type="SUPFAM" id="SSF111038">
    <property type="entry name" value="YjbQ-like"/>
    <property type="match status" value="1"/>
</dbReference>
<accession>A0A5C7B217</accession>
<dbReference type="EMBL" id="VORW01000001">
    <property type="protein sequence ID" value="TXE14524.1"/>
    <property type="molecule type" value="Genomic_DNA"/>
</dbReference>
<dbReference type="AlphaFoldDB" id="A0A5C7B217"/>
<dbReference type="RefSeq" id="WP_146914723.1">
    <property type="nucleotide sequence ID" value="NZ_CAXBIU010000003.1"/>
</dbReference>
<dbReference type="PANTHER" id="PTHR30615">
    <property type="entry name" value="UNCHARACTERIZED PROTEIN YJBQ-RELATED"/>
    <property type="match status" value="1"/>
</dbReference>
<proteinExistence type="inferred from homology"/>
<dbReference type="Gene3D" id="2.60.120.460">
    <property type="entry name" value="YjbQ-like"/>
    <property type="match status" value="1"/>
</dbReference>
<gene>
    <name evidence="2" type="ORF">ESV85_02855</name>
</gene>
<evidence type="ECO:0000313" key="2">
    <source>
        <dbReference type="EMBL" id="TXE14524.1"/>
    </source>
</evidence>
<protein>
    <submittedName>
        <fullName evidence="2">YjbQ family protein</fullName>
    </submittedName>
</protein>
<dbReference type="PANTHER" id="PTHR30615:SF8">
    <property type="entry name" value="UPF0047 PROTEIN C4A8.02C"/>
    <property type="match status" value="1"/>
</dbReference>
<evidence type="ECO:0000256" key="1">
    <source>
        <dbReference type="ARBA" id="ARBA00005534"/>
    </source>
</evidence>